<protein>
    <submittedName>
        <fullName evidence="2">Uncharacterized protein</fullName>
    </submittedName>
</protein>
<dbReference type="EMBL" id="RJJD01000018">
    <property type="protein sequence ID" value="RNI23118.1"/>
    <property type="molecule type" value="Genomic_DNA"/>
</dbReference>
<proteinExistence type="predicted"/>
<feature type="transmembrane region" description="Helical" evidence="1">
    <location>
        <begin position="36"/>
        <end position="61"/>
    </location>
</feature>
<keyword evidence="1" id="KW-0472">Membrane</keyword>
<evidence type="ECO:0000256" key="1">
    <source>
        <dbReference type="SAM" id="Phobius"/>
    </source>
</evidence>
<accession>A0A3M9MER6</accession>
<keyword evidence="1" id="KW-0812">Transmembrane</keyword>
<keyword evidence="3" id="KW-1185">Reference proteome</keyword>
<feature type="transmembrane region" description="Helical" evidence="1">
    <location>
        <begin position="129"/>
        <end position="145"/>
    </location>
</feature>
<name>A0A3M9MER6_9BACT</name>
<dbReference type="OrthoDB" id="1448671at2"/>
<evidence type="ECO:0000313" key="3">
    <source>
        <dbReference type="Proteomes" id="UP000272117"/>
    </source>
</evidence>
<evidence type="ECO:0000313" key="2">
    <source>
        <dbReference type="EMBL" id="RNI23118.1"/>
    </source>
</evidence>
<gene>
    <name evidence="2" type="ORF">EFB08_19565</name>
</gene>
<feature type="transmembrane region" description="Helical" evidence="1">
    <location>
        <begin position="73"/>
        <end position="92"/>
    </location>
</feature>
<dbReference type="Proteomes" id="UP000272117">
    <property type="component" value="Unassembled WGS sequence"/>
</dbReference>
<organism evidence="2 3">
    <name type="scientific">Rufibacter latericius</name>
    <dbReference type="NCBI Taxonomy" id="2487040"/>
    <lineage>
        <taxon>Bacteria</taxon>
        <taxon>Pseudomonadati</taxon>
        <taxon>Bacteroidota</taxon>
        <taxon>Cytophagia</taxon>
        <taxon>Cytophagales</taxon>
        <taxon>Hymenobacteraceae</taxon>
        <taxon>Rufibacter</taxon>
    </lineage>
</organism>
<feature type="transmembrane region" description="Helical" evidence="1">
    <location>
        <begin position="12"/>
        <end position="30"/>
    </location>
</feature>
<dbReference type="RefSeq" id="WP_123128673.1">
    <property type="nucleotide sequence ID" value="NZ_RJJD01000018.1"/>
</dbReference>
<sequence>MKLDTEIKILSWYQIIGGIIGLGIMIQYILQTEAFNGYAVLLLFVMLILYLFSVASGLILLKDPAKGMLPSRINQIIQFIGFAVAGYSFQYISGLGVSIGFDVTEGMLLKLNAALSSFEYNWNTDHDEAFLVVNIVPLVVIYLLSKLESELEQEKPSLELTKEQV</sequence>
<comment type="caution">
    <text evidence="2">The sequence shown here is derived from an EMBL/GenBank/DDBJ whole genome shotgun (WGS) entry which is preliminary data.</text>
</comment>
<dbReference type="AlphaFoldDB" id="A0A3M9MER6"/>
<keyword evidence="1" id="KW-1133">Transmembrane helix</keyword>
<reference evidence="2 3" key="1">
    <citation type="submission" date="2018-11" db="EMBL/GenBank/DDBJ databases">
        <title>Rufibacter latericius sp. nov., isolated from water in Baiyang Lake.</title>
        <authorList>
            <person name="Yang Y."/>
        </authorList>
    </citation>
    <scope>NUCLEOTIDE SEQUENCE [LARGE SCALE GENOMIC DNA]</scope>
    <source>
        <strain evidence="2 3">R-22-1c-1</strain>
    </source>
</reference>